<dbReference type="Proteomes" id="UP000014151">
    <property type="component" value="Unassembled WGS sequence"/>
</dbReference>
<accession>R9GYB6</accession>
<dbReference type="EMBL" id="ASSN01000036">
    <property type="protein sequence ID" value="EOR96807.1"/>
    <property type="molecule type" value="Genomic_DNA"/>
</dbReference>
<name>R9GYB6_PHOVU</name>
<dbReference type="HOGENOM" id="CLU_2231242_0_0_10"/>
<protein>
    <submittedName>
        <fullName evidence="1">Uncharacterized protein</fullName>
    </submittedName>
</protein>
<comment type="caution">
    <text evidence="1">The sequence shown here is derived from an EMBL/GenBank/DDBJ whole genome shotgun (WGS) entry which is preliminary data.</text>
</comment>
<gene>
    <name evidence="1" type="ORF">C800_04327</name>
</gene>
<proteinExistence type="predicted"/>
<sequence>MDLEGECTTRTASVFQLKRKRGKDSFNAESNSRFFWRFSMEAQTEKRIDNPRFIYPYHGLAIRLLLSGGKKRLINIALLRVLAARSSKEVFKGCKPLSIKLSTIC</sequence>
<evidence type="ECO:0000313" key="1">
    <source>
        <dbReference type="EMBL" id="EOR96807.1"/>
    </source>
</evidence>
<reference evidence="1 2" key="1">
    <citation type="submission" date="2013-04" db="EMBL/GenBank/DDBJ databases">
        <title>The Genome Sequence of Bacteroides vulgatus dnLKV7.</title>
        <authorList>
            <consortium name="The Broad Institute Genomics Platform"/>
            <consortium name="The Broad Institute Genome Sequencing Center for Infectious Disease"/>
            <person name="Earl A."/>
            <person name="Xavier R."/>
            <person name="Kuhn K."/>
            <person name="Stappenbeck T."/>
            <person name="Walker B."/>
            <person name="Young S."/>
            <person name="Zeng Q."/>
            <person name="Gargeya S."/>
            <person name="Fitzgerald M."/>
            <person name="Haas B."/>
            <person name="Abouelleil A."/>
            <person name="Allen A.W."/>
            <person name="Alvarado L."/>
            <person name="Arachchi H.M."/>
            <person name="Berlin A.M."/>
            <person name="Chapman S.B."/>
            <person name="Gainer-Dewar J."/>
            <person name="Goldberg J."/>
            <person name="Griggs A."/>
            <person name="Gujja S."/>
            <person name="Hansen M."/>
            <person name="Howarth C."/>
            <person name="Imamovic A."/>
            <person name="Ireland A."/>
            <person name="Larimer J."/>
            <person name="McCowan C."/>
            <person name="Murphy C."/>
            <person name="Pearson M."/>
            <person name="Poon T.W."/>
            <person name="Priest M."/>
            <person name="Roberts A."/>
            <person name="Saif S."/>
            <person name="Shea T."/>
            <person name="Sisk P."/>
            <person name="Sykes S."/>
            <person name="Wortman J."/>
            <person name="Nusbaum C."/>
            <person name="Birren B."/>
        </authorList>
    </citation>
    <scope>NUCLEOTIDE SEQUENCE [LARGE SCALE GENOMIC DNA]</scope>
    <source>
        <strain evidence="2">dnLKV7</strain>
    </source>
</reference>
<dbReference type="AlphaFoldDB" id="R9GYB6"/>
<evidence type="ECO:0000313" key="2">
    <source>
        <dbReference type="Proteomes" id="UP000014151"/>
    </source>
</evidence>
<organism evidence="1 2">
    <name type="scientific">Phocaeicola vulgatus dnLKV7</name>
    <dbReference type="NCBI Taxonomy" id="1235786"/>
    <lineage>
        <taxon>Bacteria</taxon>
        <taxon>Pseudomonadati</taxon>
        <taxon>Bacteroidota</taxon>
        <taxon>Bacteroidia</taxon>
        <taxon>Bacteroidales</taxon>
        <taxon>Bacteroidaceae</taxon>
        <taxon>Phocaeicola</taxon>
    </lineage>
</organism>